<dbReference type="SMART" id="SM00874">
    <property type="entry name" value="B5"/>
    <property type="match status" value="1"/>
</dbReference>
<dbReference type="PROSITE" id="PS51483">
    <property type="entry name" value="B5"/>
    <property type="match status" value="1"/>
</dbReference>
<dbReference type="GO" id="GO:0005524">
    <property type="term" value="F:ATP binding"/>
    <property type="evidence" value="ECO:0007669"/>
    <property type="project" value="InterPro"/>
</dbReference>
<dbReference type="Pfam" id="PF03484">
    <property type="entry name" value="B5"/>
    <property type="match status" value="1"/>
</dbReference>
<feature type="domain" description="B5" evidence="1">
    <location>
        <begin position="29"/>
        <end position="105"/>
    </location>
</feature>
<proteinExistence type="predicted"/>
<sequence length="117" mass="13029">LGMDFLLSVLEKNPNLIIYSSSQQIITNKELSNIAISIESINKTIGQEIDKDEVLKILKKLGFELIISADGLVNVKAPMHRPDIKNLADICEEVVRIIGIDNIASKGLEFVEKNRLN</sequence>
<dbReference type="EMBL" id="JAJUOL010001074">
    <property type="protein sequence ID" value="MCH3853563.1"/>
    <property type="molecule type" value="Genomic_DNA"/>
</dbReference>
<evidence type="ECO:0000259" key="1">
    <source>
        <dbReference type="PROSITE" id="PS51483"/>
    </source>
</evidence>
<evidence type="ECO:0000313" key="3">
    <source>
        <dbReference type="Proteomes" id="UP001199644"/>
    </source>
</evidence>
<comment type="caution">
    <text evidence="2">The sequence shown here is derived from an EMBL/GenBank/DDBJ whole genome shotgun (WGS) entry which is preliminary data.</text>
</comment>
<protein>
    <submittedName>
        <fullName evidence="2">Phenylalanine--tRNA ligase subunit beta</fullName>
    </submittedName>
</protein>
<accession>A0AAW5EDZ8</accession>
<dbReference type="GO" id="GO:0016874">
    <property type="term" value="F:ligase activity"/>
    <property type="evidence" value="ECO:0007669"/>
    <property type="project" value="UniProtKB-KW"/>
</dbReference>
<keyword evidence="2" id="KW-0436">Ligase</keyword>
<dbReference type="Proteomes" id="UP001199644">
    <property type="component" value="Unassembled WGS sequence"/>
</dbReference>
<dbReference type="InterPro" id="IPR005147">
    <property type="entry name" value="tRNA_synthase_B5-dom"/>
</dbReference>
<reference evidence="2" key="1">
    <citation type="submission" date="2021-12" db="EMBL/GenBank/DDBJ databases">
        <title>Prevalence of phenicol resistance gene fexA in Campylobacter isolated from poultry supply chain.</title>
        <authorList>
            <person name="Tang B."/>
            <person name="Zheng X."/>
            <person name="Lin J."/>
            <person name="Lin R."/>
            <person name="Yang H."/>
            <person name="Shen Z."/>
            <person name="Xia F."/>
        </authorList>
    </citation>
    <scope>NUCLEOTIDE SEQUENCE</scope>
    <source>
        <strain evidence="2">CJHN2011004</strain>
    </source>
</reference>
<evidence type="ECO:0000313" key="2">
    <source>
        <dbReference type="EMBL" id="MCH3853563.1"/>
    </source>
</evidence>
<dbReference type="InterPro" id="IPR009061">
    <property type="entry name" value="DNA-bd_dom_put_sf"/>
</dbReference>
<gene>
    <name evidence="2" type="ORF">LZC39_15855</name>
</gene>
<dbReference type="GO" id="GO:0000287">
    <property type="term" value="F:magnesium ion binding"/>
    <property type="evidence" value="ECO:0007669"/>
    <property type="project" value="InterPro"/>
</dbReference>
<name>A0AAW5EDZ8_CAMJU</name>
<feature type="non-terminal residue" evidence="2">
    <location>
        <position position="117"/>
    </location>
</feature>
<organism evidence="2 3">
    <name type="scientific">Campylobacter jejuni</name>
    <dbReference type="NCBI Taxonomy" id="197"/>
    <lineage>
        <taxon>Bacteria</taxon>
        <taxon>Pseudomonadati</taxon>
        <taxon>Campylobacterota</taxon>
        <taxon>Epsilonproteobacteria</taxon>
        <taxon>Campylobacterales</taxon>
        <taxon>Campylobacteraceae</taxon>
        <taxon>Campylobacter</taxon>
    </lineage>
</organism>
<dbReference type="GO" id="GO:0006432">
    <property type="term" value="P:phenylalanyl-tRNA aminoacylation"/>
    <property type="evidence" value="ECO:0007669"/>
    <property type="project" value="InterPro"/>
</dbReference>
<dbReference type="AlphaFoldDB" id="A0AAW5EDZ8"/>
<dbReference type="GO" id="GO:0003723">
    <property type="term" value="F:RNA binding"/>
    <property type="evidence" value="ECO:0007669"/>
    <property type="project" value="InterPro"/>
</dbReference>
<feature type="non-terminal residue" evidence="2">
    <location>
        <position position="1"/>
    </location>
</feature>
<dbReference type="Gene3D" id="3.30.56.10">
    <property type="match status" value="1"/>
</dbReference>
<dbReference type="SUPFAM" id="SSF46955">
    <property type="entry name" value="Putative DNA-binding domain"/>
    <property type="match status" value="1"/>
</dbReference>